<comment type="caution">
    <text evidence="1">The sequence shown here is derived from an EMBL/GenBank/DDBJ whole genome shotgun (WGS) entry which is preliminary data.</text>
</comment>
<dbReference type="AlphaFoldDB" id="A0A434A552"/>
<proteinExistence type="predicted"/>
<protein>
    <submittedName>
        <fullName evidence="1">Uncharacterized protein</fullName>
    </submittedName>
</protein>
<evidence type="ECO:0000313" key="1">
    <source>
        <dbReference type="EMBL" id="RUT69520.1"/>
    </source>
</evidence>
<keyword evidence="2" id="KW-1185">Reference proteome</keyword>
<reference evidence="2" key="1">
    <citation type="journal article" date="2019" name="Syst. Appl. Microbiol.">
        <title>Flavobacterium circumlabens sp. nov. and Flavobacterium cupreum sp. nov., two psychrotrophic species isolated from Antarctic environmental samples.</title>
        <authorList>
            <person name="Kralova S."/>
            <person name="Busse H.-J."/>
            <person name="Svec P."/>
            <person name="Maslanova I."/>
            <person name="Stankova E."/>
            <person name="Bartak M."/>
            <person name="Sedlacek I."/>
        </authorList>
    </citation>
    <scope>NUCLEOTIDE SEQUENCE [LARGE SCALE GENOMIC DNA]</scope>
    <source>
        <strain evidence="2">CCM 8825</strain>
    </source>
</reference>
<dbReference type="Proteomes" id="UP000288102">
    <property type="component" value="Unassembled WGS sequence"/>
</dbReference>
<dbReference type="RefSeq" id="WP_127339192.1">
    <property type="nucleotide sequence ID" value="NZ_QWDM01000009.1"/>
</dbReference>
<gene>
    <name evidence="1" type="ORF">D0817_15175</name>
</gene>
<sequence length="499" mass="56073">MPFNSLIPKLLTEANHVNGEAFDQNMAALQLFVKDPNAENQLRFIIFSSGGLGHQSTAANIIYRMVSLGLKGTFEIIYFSNDIAKIAILFPQFDPKDPFKPVIIGDATFIFIDEETFIASEQPIFKIGLTGGVDGLQENIAKYFYVEYLLVLQPYQWKLAPSVIQRANEIPLNKPIDTFKPLEALSFAKRGYYIADPVMDAANINYFKTSVYADKYPVYDLITTSLLAQKTNMMPVYGLNLFDNTSILAATVLFNLATGITIAQNKTNEVGEKVKGTIMVIISKLEDEVYTDFEGLIQGTNPELENNPLKEWIAKNNLSSRISTYKYNDAGLPDAIRALEDQPNNTLVINMGDLPLYAFNYLYLIADMPPVFEGAATNSLLLNFGKDYFALTSHLNKNFTLYPTLPLNAEAAASEPNAMKEVSLIIGSTLLEWQRDLNDGSYDVPADLLSLAILIAFEPENTTPQVYFRSLRTFFHNQQEDKMLMGVFFLLQYLNHYKK</sequence>
<name>A0A434A552_9FLAO</name>
<evidence type="ECO:0000313" key="2">
    <source>
        <dbReference type="Proteomes" id="UP000288102"/>
    </source>
</evidence>
<dbReference type="OrthoDB" id="1319910at2"/>
<accession>A0A434A552</accession>
<dbReference type="EMBL" id="QWDM01000009">
    <property type="protein sequence ID" value="RUT69520.1"/>
    <property type="molecule type" value="Genomic_DNA"/>
</dbReference>
<organism evidence="1 2">
    <name type="scientific">Flavobacterium cupreum</name>
    <dbReference type="NCBI Taxonomy" id="2133766"/>
    <lineage>
        <taxon>Bacteria</taxon>
        <taxon>Pseudomonadati</taxon>
        <taxon>Bacteroidota</taxon>
        <taxon>Flavobacteriia</taxon>
        <taxon>Flavobacteriales</taxon>
        <taxon>Flavobacteriaceae</taxon>
        <taxon>Flavobacterium</taxon>
    </lineage>
</organism>